<proteinExistence type="predicted"/>
<dbReference type="EMBL" id="CAINUL010000015">
    <property type="protein sequence ID" value="CAD0112442.1"/>
    <property type="molecule type" value="Genomic_DNA"/>
</dbReference>
<feature type="compositionally biased region" description="Basic and acidic residues" evidence="1">
    <location>
        <begin position="73"/>
        <end position="85"/>
    </location>
</feature>
<organism evidence="2 3">
    <name type="scientific">Aureobasidium uvarum</name>
    <dbReference type="NCBI Taxonomy" id="2773716"/>
    <lineage>
        <taxon>Eukaryota</taxon>
        <taxon>Fungi</taxon>
        <taxon>Dikarya</taxon>
        <taxon>Ascomycota</taxon>
        <taxon>Pezizomycotina</taxon>
        <taxon>Dothideomycetes</taxon>
        <taxon>Dothideomycetidae</taxon>
        <taxon>Dothideales</taxon>
        <taxon>Saccotheciaceae</taxon>
        <taxon>Aureobasidium</taxon>
    </lineage>
</organism>
<keyword evidence="3" id="KW-1185">Reference proteome</keyword>
<evidence type="ECO:0000313" key="3">
    <source>
        <dbReference type="Proteomes" id="UP000745764"/>
    </source>
</evidence>
<protein>
    <submittedName>
        <fullName evidence="2">Uncharacterized protein</fullName>
    </submittedName>
</protein>
<feature type="region of interest" description="Disordered" evidence="1">
    <location>
        <begin position="46"/>
        <end position="112"/>
    </location>
</feature>
<evidence type="ECO:0000313" key="2">
    <source>
        <dbReference type="EMBL" id="CAD0112442.1"/>
    </source>
</evidence>
<dbReference type="OrthoDB" id="3907150at2759"/>
<reference evidence="2" key="1">
    <citation type="submission" date="2020-06" db="EMBL/GenBank/DDBJ databases">
        <authorList>
            <person name="Onetto C."/>
        </authorList>
    </citation>
    <scope>NUCLEOTIDE SEQUENCE</scope>
</reference>
<dbReference type="Proteomes" id="UP000745764">
    <property type="component" value="Unassembled WGS sequence"/>
</dbReference>
<gene>
    <name evidence="2" type="ORF">AWRI4620_LOCUS6697</name>
</gene>
<sequence length="305" mass="33564">MASLWRPLRLLPPLQSTLSQSLGLRACTPLRSRLLHSSPILHVRKPSKAVVKPIDASAPTRKKQHKDALRKKQPTDDKDDIEHFQSPKLAPSAPPTISTTTYHPSTPPPTIHQPIAAASLQHQPIAQQPVDLTSAHLPPSSLKPTLEYVPGGRSGVLQSLKELASAESPILIYEATKPRQYVAWCLFASLLLGCRPLPFDVPLGRVFSDKGFTESIAYFNATRDVRRKPGVLDALFGPVGTIMSANMKMIQRKSSFAQLRVADSGVWKVDLRDCKVPDGGKTLDLLILPSERKRGWFASLFIAEN</sequence>
<accession>A0A9N8KRN1</accession>
<name>A0A9N8KRN1_9PEZI</name>
<feature type="non-terminal residue" evidence="2">
    <location>
        <position position="1"/>
    </location>
</feature>
<feature type="compositionally biased region" description="Low complexity" evidence="1">
    <location>
        <begin position="95"/>
        <end position="104"/>
    </location>
</feature>
<comment type="caution">
    <text evidence="2">The sequence shown here is derived from an EMBL/GenBank/DDBJ whole genome shotgun (WGS) entry which is preliminary data.</text>
</comment>
<dbReference type="AlphaFoldDB" id="A0A9N8KRN1"/>
<evidence type="ECO:0000256" key="1">
    <source>
        <dbReference type="SAM" id="MobiDB-lite"/>
    </source>
</evidence>
<feature type="compositionally biased region" description="Basic residues" evidence="1">
    <location>
        <begin position="60"/>
        <end position="72"/>
    </location>
</feature>